<dbReference type="SUPFAM" id="SSF56808">
    <property type="entry name" value="Ribosomal protein L1"/>
    <property type="match status" value="1"/>
</dbReference>
<dbReference type="PANTHER" id="PTHR36427">
    <property type="entry name" value="54S RIBOSOMAL PROTEIN L1, MITOCHONDRIAL"/>
    <property type="match status" value="1"/>
</dbReference>
<dbReference type="Pfam" id="PF00687">
    <property type="entry name" value="Ribosomal_L1"/>
    <property type="match status" value="1"/>
</dbReference>
<dbReference type="PIRSF" id="PIRSF002155">
    <property type="entry name" value="Ribosomal_L1"/>
    <property type="match status" value="1"/>
</dbReference>
<sequence length="242" mass="28077">MKVDDNLLKQSLNAAIDFSVRKKEGFKDRVRKFDETIDLIINIKDVNLNDPKNRIDKEIILTNEIVEEEKLNICVIASGEILLEAKKAGVETLDRDALIKLNNEEKKHKKKFAKKYEFFIVEDKMMRDVARYLARFLGPLGKMPKPFPTGYGIISSPGDLRTAVERYKKVIRIQMKKQPIIFAKIGKKSMEIDRLFDNMKTVIDFIADQMPHKFNNFKSMYLKSSMGKPIKVTEEFLKSLEV</sequence>
<dbReference type="InterPro" id="IPR028364">
    <property type="entry name" value="Ribosomal_uL1/biogenesis"/>
</dbReference>
<evidence type="ECO:0008006" key="5">
    <source>
        <dbReference type="Google" id="ProtNLM"/>
    </source>
</evidence>
<dbReference type="InterPro" id="IPR023674">
    <property type="entry name" value="Ribosomal_uL1-like"/>
</dbReference>
<dbReference type="AlphaFoldDB" id="A0A0F9ICH2"/>
<evidence type="ECO:0000256" key="3">
    <source>
        <dbReference type="ARBA" id="ARBA00023274"/>
    </source>
</evidence>
<dbReference type="CDD" id="cd00403">
    <property type="entry name" value="Ribosomal_L1"/>
    <property type="match status" value="1"/>
</dbReference>
<name>A0A0F9ICH2_9ZZZZ</name>
<accession>A0A0F9ICH2</accession>
<keyword evidence="2" id="KW-0689">Ribosomal protein</keyword>
<dbReference type="GO" id="GO:0006412">
    <property type="term" value="P:translation"/>
    <property type="evidence" value="ECO:0007669"/>
    <property type="project" value="InterPro"/>
</dbReference>
<protein>
    <recommendedName>
        <fullName evidence="5">Ribosomal protein</fullName>
    </recommendedName>
</protein>
<dbReference type="PANTHER" id="PTHR36427:SF3">
    <property type="entry name" value="LARGE RIBOSOMAL SUBUNIT PROTEIN UL1M"/>
    <property type="match status" value="1"/>
</dbReference>
<dbReference type="InterPro" id="IPR016095">
    <property type="entry name" value="Ribosomal_uL1_3-a/b-sand"/>
</dbReference>
<dbReference type="GO" id="GO:0003723">
    <property type="term" value="F:RNA binding"/>
    <property type="evidence" value="ECO:0007669"/>
    <property type="project" value="InterPro"/>
</dbReference>
<comment type="similarity">
    <text evidence="1">Belongs to the universal ribosomal protein uL1 family.</text>
</comment>
<dbReference type="GO" id="GO:0015934">
    <property type="term" value="C:large ribosomal subunit"/>
    <property type="evidence" value="ECO:0007669"/>
    <property type="project" value="InterPro"/>
</dbReference>
<keyword evidence="3" id="KW-0687">Ribonucleoprotein</keyword>
<reference evidence="4" key="1">
    <citation type="journal article" date="2015" name="Nature">
        <title>Complex archaea that bridge the gap between prokaryotes and eukaryotes.</title>
        <authorList>
            <person name="Spang A."/>
            <person name="Saw J.H."/>
            <person name="Jorgensen S.L."/>
            <person name="Zaremba-Niedzwiedzka K."/>
            <person name="Martijn J."/>
            <person name="Lind A.E."/>
            <person name="van Eijk R."/>
            <person name="Schleper C."/>
            <person name="Guy L."/>
            <person name="Ettema T.J."/>
        </authorList>
    </citation>
    <scope>NUCLEOTIDE SEQUENCE</scope>
</reference>
<dbReference type="GO" id="GO:0003735">
    <property type="term" value="F:structural constituent of ribosome"/>
    <property type="evidence" value="ECO:0007669"/>
    <property type="project" value="InterPro"/>
</dbReference>
<dbReference type="Gene3D" id="3.40.50.790">
    <property type="match status" value="1"/>
</dbReference>
<gene>
    <name evidence="4" type="ORF">LCGC14_1675670</name>
</gene>
<dbReference type="InterPro" id="IPR002143">
    <property type="entry name" value="Ribosomal_uL1"/>
</dbReference>
<dbReference type="Gene3D" id="3.30.190.20">
    <property type="match status" value="1"/>
</dbReference>
<evidence type="ECO:0000256" key="2">
    <source>
        <dbReference type="ARBA" id="ARBA00022980"/>
    </source>
</evidence>
<dbReference type="EMBL" id="LAZR01014450">
    <property type="protein sequence ID" value="KKM17449.1"/>
    <property type="molecule type" value="Genomic_DNA"/>
</dbReference>
<evidence type="ECO:0000313" key="4">
    <source>
        <dbReference type="EMBL" id="KKM17449.1"/>
    </source>
</evidence>
<comment type="caution">
    <text evidence="4">The sequence shown here is derived from an EMBL/GenBank/DDBJ whole genome shotgun (WGS) entry which is preliminary data.</text>
</comment>
<evidence type="ECO:0000256" key="1">
    <source>
        <dbReference type="ARBA" id="ARBA00010531"/>
    </source>
</evidence>
<organism evidence="4">
    <name type="scientific">marine sediment metagenome</name>
    <dbReference type="NCBI Taxonomy" id="412755"/>
    <lineage>
        <taxon>unclassified sequences</taxon>
        <taxon>metagenomes</taxon>
        <taxon>ecological metagenomes</taxon>
    </lineage>
</organism>
<proteinExistence type="inferred from homology"/>